<evidence type="ECO:0000256" key="8">
    <source>
        <dbReference type="ARBA" id="ARBA00023172"/>
    </source>
</evidence>
<dbReference type="InterPro" id="IPR011010">
    <property type="entry name" value="DNA_brk_join_enz"/>
</dbReference>
<keyword evidence="8 10" id="KW-0233">DNA recombination</keyword>
<evidence type="ECO:0000256" key="4">
    <source>
        <dbReference type="ARBA" id="ARBA00022618"/>
    </source>
</evidence>
<feature type="active site" description="O-(3'-phospho-DNA)-tyrosine intermediate" evidence="10">
    <location>
        <position position="280"/>
    </location>
</feature>
<dbReference type="InterPro" id="IPR002104">
    <property type="entry name" value="Integrase_catalytic"/>
</dbReference>
<protein>
    <recommendedName>
        <fullName evidence="10 11">Tyrosine recombinase XerC</fullName>
    </recommendedName>
</protein>
<dbReference type="GO" id="GO:0006313">
    <property type="term" value="P:DNA transposition"/>
    <property type="evidence" value="ECO:0007669"/>
    <property type="project" value="UniProtKB-UniRule"/>
</dbReference>
<evidence type="ECO:0000256" key="9">
    <source>
        <dbReference type="ARBA" id="ARBA00023306"/>
    </source>
</evidence>
<dbReference type="GO" id="GO:0051301">
    <property type="term" value="P:cell division"/>
    <property type="evidence" value="ECO:0007669"/>
    <property type="project" value="UniProtKB-UniRule"/>
</dbReference>
<evidence type="ECO:0000256" key="10">
    <source>
        <dbReference type="HAMAP-Rule" id="MF_01808"/>
    </source>
</evidence>
<proteinExistence type="inferred from homology"/>
<evidence type="ECO:0000256" key="6">
    <source>
        <dbReference type="ARBA" id="ARBA00022908"/>
    </source>
</evidence>
<evidence type="ECO:0000256" key="3">
    <source>
        <dbReference type="ARBA" id="ARBA00022490"/>
    </source>
</evidence>
<feature type="active site" evidence="10">
    <location>
        <position position="248"/>
    </location>
</feature>
<dbReference type="InterPro" id="IPR023009">
    <property type="entry name" value="Tyrosine_recombinase_XerC/XerD"/>
</dbReference>
<feature type="active site" evidence="10">
    <location>
        <position position="148"/>
    </location>
</feature>
<dbReference type="NCBIfam" id="TIGR02224">
    <property type="entry name" value="recomb_XerC"/>
    <property type="match status" value="1"/>
</dbReference>
<dbReference type="SUPFAM" id="SSF56349">
    <property type="entry name" value="DNA breaking-rejoining enzymes"/>
    <property type="match status" value="1"/>
</dbReference>
<evidence type="ECO:0000259" key="12">
    <source>
        <dbReference type="PROSITE" id="PS51898"/>
    </source>
</evidence>
<dbReference type="NCBIfam" id="NF001399">
    <property type="entry name" value="PRK00283.1"/>
    <property type="match status" value="1"/>
</dbReference>
<dbReference type="InterPro" id="IPR004107">
    <property type="entry name" value="Integrase_SAM-like_N"/>
</dbReference>
<name>A0A517N8F3_9BACT</name>
<keyword evidence="15" id="KW-1185">Reference proteome</keyword>
<dbReference type="RefSeq" id="WP_145169109.1">
    <property type="nucleotide sequence ID" value="NZ_CP036525.1"/>
</dbReference>
<dbReference type="Pfam" id="PF00589">
    <property type="entry name" value="Phage_integrase"/>
    <property type="match status" value="1"/>
</dbReference>
<dbReference type="PROSITE" id="PS51898">
    <property type="entry name" value="TYR_RECOMBINASE"/>
    <property type="match status" value="1"/>
</dbReference>
<dbReference type="AlphaFoldDB" id="A0A517N8F3"/>
<keyword evidence="5 10" id="KW-0159">Chromosome partition</keyword>
<evidence type="ECO:0000256" key="11">
    <source>
        <dbReference type="NCBIfam" id="TIGR02224"/>
    </source>
</evidence>
<dbReference type="KEGG" id="rlc:K227x_17970"/>
<reference evidence="14 15" key="1">
    <citation type="submission" date="2019-02" db="EMBL/GenBank/DDBJ databases">
        <title>Deep-cultivation of Planctomycetes and their phenomic and genomic characterization uncovers novel biology.</title>
        <authorList>
            <person name="Wiegand S."/>
            <person name="Jogler M."/>
            <person name="Boedeker C."/>
            <person name="Pinto D."/>
            <person name="Vollmers J."/>
            <person name="Rivas-Marin E."/>
            <person name="Kohn T."/>
            <person name="Peeters S.H."/>
            <person name="Heuer A."/>
            <person name="Rast P."/>
            <person name="Oberbeckmann S."/>
            <person name="Bunk B."/>
            <person name="Jeske O."/>
            <person name="Meyerdierks A."/>
            <person name="Storesund J.E."/>
            <person name="Kallscheuer N."/>
            <person name="Luecker S."/>
            <person name="Lage O.M."/>
            <person name="Pohl T."/>
            <person name="Merkel B.J."/>
            <person name="Hornburger P."/>
            <person name="Mueller R.-W."/>
            <person name="Bruemmer F."/>
            <person name="Labrenz M."/>
            <person name="Spormann A.M."/>
            <person name="Op den Camp H."/>
            <person name="Overmann J."/>
            <person name="Amann R."/>
            <person name="Jetten M.S.M."/>
            <person name="Mascher T."/>
            <person name="Medema M.H."/>
            <person name="Devos D.P."/>
            <person name="Kaster A.-K."/>
            <person name="Ovreas L."/>
            <person name="Rohde M."/>
            <person name="Galperin M.Y."/>
            <person name="Jogler C."/>
        </authorList>
    </citation>
    <scope>NUCLEOTIDE SEQUENCE [LARGE SCALE GENOMIC DNA]</scope>
    <source>
        <strain evidence="14 15">K22_7</strain>
    </source>
</reference>
<dbReference type="Gene3D" id="1.10.150.130">
    <property type="match status" value="1"/>
</dbReference>
<keyword evidence="3 10" id="KW-0963">Cytoplasm</keyword>
<dbReference type="Gene3D" id="1.10.443.10">
    <property type="entry name" value="Intergrase catalytic core"/>
    <property type="match status" value="1"/>
</dbReference>
<dbReference type="InterPro" id="IPR013762">
    <property type="entry name" value="Integrase-like_cat_sf"/>
</dbReference>
<dbReference type="PANTHER" id="PTHR30349">
    <property type="entry name" value="PHAGE INTEGRASE-RELATED"/>
    <property type="match status" value="1"/>
</dbReference>
<dbReference type="Proteomes" id="UP000318538">
    <property type="component" value="Chromosome"/>
</dbReference>
<feature type="active site" evidence="10">
    <location>
        <position position="245"/>
    </location>
</feature>
<evidence type="ECO:0000313" key="15">
    <source>
        <dbReference type="Proteomes" id="UP000318538"/>
    </source>
</evidence>
<dbReference type="PROSITE" id="PS51900">
    <property type="entry name" value="CB"/>
    <property type="match status" value="1"/>
</dbReference>
<evidence type="ECO:0000256" key="7">
    <source>
        <dbReference type="ARBA" id="ARBA00023125"/>
    </source>
</evidence>
<evidence type="ECO:0000256" key="5">
    <source>
        <dbReference type="ARBA" id="ARBA00022829"/>
    </source>
</evidence>
<dbReference type="InterPro" id="IPR044068">
    <property type="entry name" value="CB"/>
</dbReference>
<feature type="active site" evidence="10">
    <location>
        <position position="271"/>
    </location>
</feature>
<dbReference type="EMBL" id="CP036525">
    <property type="protein sequence ID" value="QDT03415.1"/>
    <property type="molecule type" value="Genomic_DNA"/>
</dbReference>
<comment type="similarity">
    <text evidence="2 10">Belongs to the 'phage' integrase family. XerC subfamily.</text>
</comment>
<dbReference type="InterPro" id="IPR050090">
    <property type="entry name" value="Tyrosine_recombinase_XerCD"/>
</dbReference>
<dbReference type="GO" id="GO:0003677">
    <property type="term" value="F:DNA binding"/>
    <property type="evidence" value="ECO:0007669"/>
    <property type="project" value="UniProtKB-UniRule"/>
</dbReference>
<organism evidence="14 15">
    <name type="scientific">Rubripirellula lacrimiformis</name>
    <dbReference type="NCBI Taxonomy" id="1930273"/>
    <lineage>
        <taxon>Bacteria</taxon>
        <taxon>Pseudomonadati</taxon>
        <taxon>Planctomycetota</taxon>
        <taxon>Planctomycetia</taxon>
        <taxon>Pirellulales</taxon>
        <taxon>Pirellulaceae</taxon>
        <taxon>Rubripirellula</taxon>
    </lineage>
</organism>
<accession>A0A517N8F3</accession>
<dbReference type="InterPro" id="IPR010998">
    <property type="entry name" value="Integrase_recombinase_N"/>
</dbReference>
<keyword evidence="6 10" id="KW-0229">DNA integration</keyword>
<feature type="active site" evidence="10">
    <location>
        <position position="172"/>
    </location>
</feature>
<dbReference type="CDD" id="cd00798">
    <property type="entry name" value="INT_XerDC_C"/>
    <property type="match status" value="1"/>
</dbReference>
<comment type="subcellular location">
    <subcellularLocation>
        <location evidence="1 10">Cytoplasm</location>
    </subcellularLocation>
</comment>
<comment type="subunit">
    <text evidence="10">Forms a cyclic heterotetrameric complex composed of two molecules of XerC and two molecules of XerD.</text>
</comment>
<dbReference type="HAMAP" id="MF_01808">
    <property type="entry name" value="Recomb_XerC_XerD"/>
    <property type="match status" value="1"/>
</dbReference>
<dbReference type="PANTHER" id="PTHR30349:SF77">
    <property type="entry name" value="TYROSINE RECOMBINASE XERC"/>
    <property type="match status" value="1"/>
</dbReference>
<comment type="function">
    <text evidence="10">Site-specific tyrosine recombinase, which acts by catalyzing the cutting and rejoining of the recombining DNA molecules. The XerC-XerD complex is essential to convert dimers of the bacterial chromosome into monomers to permit their segregation at cell division. It also contributes to the segregational stability of plasmids.</text>
</comment>
<dbReference type="Pfam" id="PF02899">
    <property type="entry name" value="Phage_int_SAM_1"/>
    <property type="match status" value="1"/>
</dbReference>
<evidence type="ECO:0000313" key="14">
    <source>
        <dbReference type="EMBL" id="QDT03415.1"/>
    </source>
</evidence>
<keyword evidence="9 10" id="KW-0131">Cell cycle</keyword>
<feature type="domain" description="Tyr recombinase" evidence="12">
    <location>
        <begin position="108"/>
        <end position="293"/>
    </location>
</feature>
<evidence type="ECO:0000259" key="13">
    <source>
        <dbReference type="PROSITE" id="PS51900"/>
    </source>
</evidence>
<evidence type="ECO:0000256" key="2">
    <source>
        <dbReference type="ARBA" id="ARBA00006657"/>
    </source>
</evidence>
<dbReference type="OrthoDB" id="9801717at2"/>
<gene>
    <name evidence="14" type="primary">xerD_5</name>
    <name evidence="10" type="synonym">xerC</name>
    <name evidence="14" type="ORF">K227x_17970</name>
</gene>
<dbReference type="InterPro" id="IPR011931">
    <property type="entry name" value="Recomb_XerC"/>
</dbReference>
<dbReference type="GO" id="GO:0005737">
    <property type="term" value="C:cytoplasm"/>
    <property type="evidence" value="ECO:0007669"/>
    <property type="project" value="UniProtKB-SubCell"/>
</dbReference>
<dbReference type="GO" id="GO:0009037">
    <property type="term" value="F:tyrosine-based site-specific recombinase activity"/>
    <property type="evidence" value="ECO:0007669"/>
    <property type="project" value="UniProtKB-UniRule"/>
</dbReference>
<sequence>MRREIAQFLTYLAQERNASDLTIKAYREDLFGLVDWLEATHGRVPHPDSLTPQDLRAFQSALQQAEYARATISRKLASLRSFYKFAMREGIANSNPAKPLRNPRRQRKLPHVLTNDEVGRLLLTPPANETSGLRDRAILETMYSAGLRVSELVGLRDGDVDADEQIVRVRGKGRKERIAPLGSYAIKAIHQYEQRRIRAPKTESLGRQAPVFVNRFGNILTTRSVGRMLEKYIGLAQLDSRTSPHTLRHSFATHLLDRGADIRSVQELLGHKSLATTQIYTHVSATNLRRVYEQAHPRAHIG</sequence>
<evidence type="ECO:0000256" key="1">
    <source>
        <dbReference type="ARBA" id="ARBA00004496"/>
    </source>
</evidence>
<feature type="domain" description="Core-binding (CB)" evidence="13">
    <location>
        <begin position="1"/>
        <end position="87"/>
    </location>
</feature>
<keyword evidence="4 10" id="KW-0132">Cell division</keyword>
<dbReference type="GO" id="GO:0007059">
    <property type="term" value="P:chromosome segregation"/>
    <property type="evidence" value="ECO:0007669"/>
    <property type="project" value="UniProtKB-UniRule"/>
</dbReference>
<keyword evidence="7 10" id="KW-0238">DNA-binding</keyword>